<proteinExistence type="predicted"/>
<organism evidence="12 13">
    <name type="scientific">Fluviicoccus keumensis</name>
    <dbReference type="NCBI Taxonomy" id="1435465"/>
    <lineage>
        <taxon>Bacteria</taxon>
        <taxon>Pseudomonadati</taxon>
        <taxon>Pseudomonadota</taxon>
        <taxon>Gammaproteobacteria</taxon>
        <taxon>Moraxellales</taxon>
        <taxon>Moraxellaceae</taxon>
        <taxon>Fluviicoccus</taxon>
    </lineage>
</organism>
<comment type="subcellular location">
    <subcellularLocation>
        <location evidence="2">Membrane</location>
    </subcellularLocation>
</comment>
<evidence type="ECO:0000256" key="4">
    <source>
        <dbReference type="ARBA" id="ARBA00022553"/>
    </source>
</evidence>
<dbReference type="RefSeq" id="WP_165391490.1">
    <property type="nucleotide sequence ID" value="NZ_SHKX01000014.1"/>
</dbReference>
<evidence type="ECO:0000256" key="7">
    <source>
        <dbReference type="ARBA" id="ARBA00022777"/>
    </source>
</evidence>
<dbReference type="InterPro" id="IPR036097">
    <property type="entry name" value="HisK_dim/P_sf"/>
</dbReference>
<evidence type="ECO:0000256" key="1">
    <source>
        <dbReference type="ARBA" id="ARBA00000085"/>
    </source>
</evidence>
<evidence type="ECO:0000259" key="11">
    <source>
        <dbReference type="PROSITE" id="PS50109"/>
    </source>
</evidence>
<keyword evidence="8 10" id="KW-1133">Transmembrane helix</keyword>
<accession>A0A4Q7YL14</accession>
<evidence type="ECO:0000313" key="12">
    <source>
        <dbReference type="EMBL" id="RZU38247.1"/>
    </source>
</evidence>
<dbReference type="CDD" id="cd00075">
    <property type="entry name" value="HATPase"/>
    <property type="match status" value="1"/>
</dbReference>
<reference evidence="12 13" key="1">
    <citation type="submission" date="2019-02" db="EMBL/GenBank/DDBJ databases">
        <title>Genomic Encyclopedia of Type Strains, Phase IV (KMG-IV): sequencing the most valuable type-strain genomes for metagenomic binning, comparative biology and taxonomic classification.</title>
        <authorList>
            <person name="Goeker M."/>
        </authorList>
    </citation>
    <scope>NUCLEOTIDE SEQUENCE [LARGE SCALE GENOMIC DNA]</scope>
    <source>
        <strain evidence="12 13">DSM 105135</strain>
    </source>
</reference>
<dbReference type="GO" id="GO:0000155">
    <property type="term" value="F:phosphorelay sensor kinase activity"/>
    <property type="evidence" value="ECO:0007669"/>
    <property type="project" value="InterPro"/>
</dbReference>
<feature type="transmembrane region" description="Helical" evidence="10">
    <location>
        <begin position="162"/>
        <end position="185"/>
    </location>
</feature>
<feature type="domain" description="Histidine kinase" evidence="11">
    <location>
        <begin position="246"/>
        <end position="461"/>
    </location>
</feature>
<comment type="caution">
    <text evidence="12">The sequence shown here is derived from an EMBL/GenBank/DDBJ whole genome shotgun (WGS) entry which is preliminary data.</text>
</comment>
<comment type="catalytic activity">
    <reaction evidence="1">
        <text>ATP + protein L-histidine = ADP + protein N-phospho-L-histidine.</text>
        <dbReference type="EC" id="2.7.13.3"/>
    </reaction>
</comment>
<keyword evidence="5" id="KW-0808">Transferase</keyword>
<dbReference type="PANTHER" id="PTHR45436">
    <property type="entry name" value="SENSOR HISTIDINE KINASE YKOH"/>
    <property type="match status" value="1"/>
</dbReference>
<dbReference type="InterPro" id="IPR013727">
    <property type="entry name" value="2CSK_N"/>
</dbReference>
<dbReference type="GO" id="GO:0005886">
    <property type="term" value="C:plasma membrane"/>
    <property type="evidence" value="ECO:0007669"/>
    <property type="project" value="TreeGrafter"/>
</dbReference>
<dbReference type="EC" id="2.7.13.3" evidence="3"/>
<dbReference type="EMBL" id="SHKX01000014">
    <property type="protein sequence ID" value="RZU38247.1"/>
    <property type="molecule type" value="Genomic_DNA"/>
</dbReference>
<keyword evidence="6 10" id="KW-0812">Transmembrane</keyword>
<gene>
    <name evidence="12" type="ORF">EV700_2826</name>
</gene>
<dbReference type="Pfam" id="PF08521">
    <property type="entry name" value="2CSK_N"/>
    <property type="match status" value="1"/>
</dbReference>
<keyword evidence="13" id="KW-1185">Reference proteome</keyword>
<dbReference type="SMART" id="SM00388">
    <property type="entry name" value="HisKA"/>
    <property type="match status" value="1"/>
</dbReference>
<protein>
    <recommendedName>
        <fullName evidence="3">histidine kinase</fullName>
        <ecNumber evidence="3">2.7.13.3</ecNumber>
    </recommendedName>
</protein>
<evidence type="ECO:0000256" key="2">
    <source>
        <dbReference type="ARBA" id="ARBA00004370"/>
    </source>
</evidence>
<dbReference type="PROSITE" id="PS50109">
    <property type="entry name" value="HIS_KIN"/>
    <property type="match status" value="1"/>
</dbReference>
<sequence>MKLPERVSVRQRLLLWVMLPVTALAFLWGASTYYAVIYVANMVYDRSLDDMVRSLASQLDTGAGQVSINLPRTAQKIIEYDEIDRVYFSVTDAQGRRLAGNRALPPVPAKAGEMRFQDDRLDGQPVRMAGMSFPQPLAGKNVMVHIAVAETTLKRQMLANAVYAFMMAPLALLVLSVAVLLWLGIGHSLIPLRKISEALASRSHLDLSPLEAENIPVEVRDEIRAINSLMARLKQALDIRQRFIADAAHQLRTPVTVIKAQAELAQRARSEQDWQASVTGLVGGASRLERLVNQLLNLSRTEPGPDRQMEVQPVDLGALMEEVLATLAPATLRKSQQLRVEIPSGPVPVQGNSFFLGEMLANLIDNAIRYTPEGGRIVTSLFIEQDRAVIRIQDNGPGLTDAEKARAFERFYRSPLAGSEGSGLGLAIVREIVLQHAGDILLETPPRGTGLIVTVRLPLPASIQHR</sequence>
<name>A0A4Q7YL14_9GAMM</name>
<dbReference type="InterPro" id="IPR036890">
    <property type="entry name" value="HATPase_C_sf"/>
</dbReference>
<dbReference type="SUPFAM" id="SSF55874">
    <property type="entry name" value="ATPase domain of HSP90 chaperone/DNA topoisomerase II/histidine kinase"/>
    <property type="match status" value="1"/>
</dbReference>
<dbReference type="PRINTS" id="PR00344">
    <property type="entry name" value="BCTRLSENSOR"/>
</dbReference>
<evidence type="ECO:0000256" key="8">
    <source>
        <dbReference type="ARBA" id="ARBA00022989"/>
    </source>
</evidence>
<keyword evidence="4" id="KW-0597">Phosphoprotein</keyword>
<dbReference type="AlphaFoldDB" id="A0A4Q7YL14"/>
<keyword evidence="7 12" id="KW-0418">Kinase</keyword>
<evidence type="ECO:0000313" key="13">
    <source>
        <dbReference type="Proteomes" id="UP000292423"/>
    </source>
</evidence>
<evidence type="ECO:0000256" key="6">
    <source>
        <dbReference type="ARBA" id="ARBA00022692"/>
    </source>
</evidence>
<dbReference type="InterPro" id="IPR003661">
    <property type="entry name" value="HisK_dim/P_dom"/>
</dbReference>
<evidence type="ECO:0000256" key="5">
    <source>
        <dbReference type="ARBA" id="ARBA00022679"/>
    </source>
</evidence>
<dbReference type="Proteomes" id="UP000292423">
    <property type="component" value="Unassembled WGS sequence"/>
</dbReference>
<dbReference type="InterPro" id="IPR005467">
    <property type="entry name" value="His_kinase_dom"/>
</dbReference>
<keyword evidence="9 10" id="KW-0472">Membrane</keyword>
<dbReference type="Gene3D" id="1.10.287.130">
    <property type="match status" value="1"/>
</dbReference>
<dbReference type="Gene3D" id="3.30.565.10">
    <property type="entry name" value="Histidine kinase-like ATPase, C-terminal domain"/>
    <property type="match status" value="1"/>
</dbReference>
<dbReference type="InterPro" id="IPR050428">
    <property type="entry name" value="TCS_sensor_his_kinase"/>
</dbReference>
<dbReference type="SMART" id="SM00387">
    <property type="entry name" value="HATPase_c"/>
    <property type="match status" value="1"/>
</dbReference>
<feature type="transmembrane region" description="Helical" evidence="10">
    <location>
        <begin position="13"/>
        <end position="36"/>
    </location>
</feature>
<dbReference type="InterPro" id="IPR004358">
    <property type="entry name" value="Sig_transdc_His_kin-like_C"/>
</dbReference>
<dbReference type="PANTHER" id="PTHR45436:SF1">
    <property type="entry name" value="SENSOR PROTEIN QSEC"/>
    <property type="match status" value="1"/>
</dbReference>
<dbReference type="SUPFAM" id="SSF47384">
    <property type="entry name" value="Homodimeric domain of signal transducing histidine kinase"/>
    <property type="match status" value="1"/>
</dbReference>
<evidence type="ECO:0000256" key="10">
    <source>
        <dbReference type="SAM" id="Phobius"/>
    </source>
</evidence>
<dbReference type="CDD" id="cd00082">
    <property type="entry name" value="HisKA"/>
    <property type="match status" value="1"/>
</dbReference>
<dbReference type="Pfam" id="PF00512">
    <property type="entry name" value="HisKA"/>
    <property type="match status" value="1"/>
</dbReference>
<evidence type="ECO:0000256" key="9">
    <source>
        <dbReference type="ARBA" id="ARBA00023136"/>
    </source>
</evidence>
<dbReference type="InterPro" id="IPR003594">
    <property type="entry name" value="HATPase_dom"/>
</dbReference>
<evidence type="ECO:0000256" key="3">
    <source>
        <dbReference type="ARBA" id="ARBA00012438"/>
    </source>
</evidence>
<dbReference type="Pfam" id="PF02518">
    <property type="entry name" value="HATPase_c"/>
    <property type="match status" value="1"/>
</dbReference>